<evidence type="ECO:0000256" key="10">
    <source>
        <dbReference type="SAM" id="Phobius"/>
    </source>
</evidence>
<evidence type="ECO:0000256" key="7">
    <source>
        <dbReference type="ARBA" id="ARBA00022801"/>
    </source>
</evidence>
<comment type="cofactor">
    <cofactor evidence="1">
        <name>Zn(2+)</name>
        <dbReference type="ChEBI" id="CHEBI:29105"/>
    </cofactor>
</comment>
<dbReference type="InterPro" id="IPR045175">
    <property type="entry name" value="M28_fam"/>
</dbReference>
<dbReference type="InterPro" id="IPR003137">
    <property type="entry name" value="PA_domain"/>
</dbReference>
<evidence type="ECO:0000313" key="13">
    <source>
        <dbReference type="EMBL" id="KAF5613781.1"/>
    </source>
</evidence>
<dbReference type="Pfam" id="PF04389">
    <property type="entry name" value="Peptidase_M28"/>
    <property type="match status" value="1"/>
</dbReference>
<dbReference type="CDD" id="cd03876">
    <property type="entry name" value="M28_SGAP_like"/>
    <property type="match status" value="1"/>
</dbReference>
<dbReference type="SUPFAM" id="SSF52025">
    <property type="entry name" value="PA domain"/>
    <property type="match status" value="1"/>
</dbReference>
<dbReference type="GO" id="GO:0008235">
    <property type="term" value="F:metalloexopeptidase activity"/>
    <property type="evidence" value="ECO:0007669"/>
    <property type="project" value="InterPro"/>
</dbReference>
<feature type="transmembrane region" description="Helical" evidence="10">
    <location>
        <begin position="311"/>
        <end position="330"/>
    </location>
</feature>
<evidence type="ECO:0000259" key="12">
    <source>
        <dbReference type="Pfam" id="PF04389"/>
    </source>
</evidence>
<dbReference type="RefSeq" id="XP_036543916.1">
    <property type="nucleotide sequence ID" value="XM_036681863.1"/>
</dbReference>
<evidence type="ECO:0000256" key="4">
    <source>
        <dbReference type="ARBA" id="ARBA00022670"/>
    </source>
</evidence>
<feature type="transmembrane region" description="Helical" evidence="10">
    <location>
        <begin position="336"/>
        <end position="356"/>
    </location>
</feature>
<gene>
    <name evidence="13" type="ORF">FSUBG_393</name>
</gene>
<dbReference type="EMBL" id="JAAOAV010000002">
    <property type="protein sequence ID" value="KAF5613781.1"/>
    <property type="molecule type" value="Genomic_DNA"/>
</dbReference>
<dbReference type="GeneID" id="59316581"/>
<keyword evidence="10" id="KW-1133">Transmembrane helix</keyword>
<keyword evidence="7 9" id="KW-0378">Hydrolase</keyword>
<dbReference type="InterPro" id="IPR007484">
    <property type="entry name" value="Peptidase_M28"/>
</dbReference>
<dbReference type="GO" id="GO:0046872">
    <property type="term" value="F:metal ion binding"/>
    <property type="evidence" value="ECO:0007669"/>
    <property type="project" value="UniProtKB-KW"/>
</dbReference>
<dbReference type="Gene3D" id="3.40.630.10">
    <property type="entry name" value="Zn peptidases"/>
    <property type="match status" value="1"/>
</dbReference>
<dbReference type="Pfam" id="PF02225">
    <property type="entry name" value="PA"/>
    <property type="match status" value="1"/>
</dbReference>
<dbReference type="InterPro" id="IPR041756">
    <property type="entry name" value="M28_SGAP-like"/>
</dbReference>
<organism evidence="13 14">
    <name type="scientific">Gibberella subglutinans</name>
    <name type="common">Fusarium subglutinans</name>
    <dbReference type="NCBI Taxonomy" id="42677"/>
    <lineage>
        <taxon>Eukaryota</taxon>
        <taxon>Fungi</taxon>
        <taxon>Dikarya</taxon>
        <taxon>Ascomycota</taxon>
        <taxon>Pezizomycotina</taxon>
        <taxon>Sordariomycetes</taxon>
        <taxon>Hypocreomycetidae</taxon>
        <taxon>Hypocreales</taxon>
        <taxon>Nectriaceae</taxon>
        <taxon>Fusarium</taxon>
        <taxon>Fusarium fujikuroi species complex</taxon>
    </lineage>
</organism>
<keyword evidence="14" id="KW-1185">Reference proteome</keyword>
<keyword evidence="10" id="KW-0472">Membrane</keyword>
<keyword evidence="8 9" id="KW-0862">Zinc</keyword>
<dbReference type="PANTHER" id="PTHR12147">
    <property type="entry name" value="METALLOPEPTIDASE M28 FAMILY MEMBER"/>
    <property type="match status" value="1"/>
</dbReference>
<proteinExistence type="inferred from homology"/>
<keyword evidence="5 9" id="KW-0479">Metal-binding</keyword>
<accession>A0A8H5QDE7</accession>
<protein>
    <recommendedName>
        <fullName evidence="9">Peptide hydrolase</fullName>
        <ecNumber evidence="9">3.4.-.-</ecNumber>
    </recommendedName>
</protein>
<dbReference type="AlphaFoldDB" id="A0A8H5QDE7"/>
<keyword evidence="6" id="KW-0732">Signal</keyword>
<keyword evidence="4 9" id="KW-0645">Protease</keyword>
<dbReference type="GO" id="GO:0004177">
    <property type="term" value="F:aminopeptidase activity"/>
    <property type="evidence" value="ECO:0007669"/>
    <property type="project" value="UniProtKB-KW"/>
</dbReference>
<evidence type="ECO:0000256" key="5">
    <source>
        <dbReference type="ARBA" id="ARBA00022723"/>
    </source>
</evidence>
<reference evidence="13 14" key="1">
    <citation type="submission" date="2020-05" db="EMBL/GenBank/DDBJ databases">
        <title>Identification and distribution of gene clusters putatively required for synthesis of sphingolipid metabolism inhibitors in phylogenetically diverse species of the filamentous fungus Fusarium.</title>
        <authorList>
            <person name="Kim H.-S."/>
            <person name="Busman M."/>
            <person name="Brown D.W."/>
            <person name="Divon H."/>
            <person name="Uhlig S."/>
            <person name="Proctor R.H."/>
        </authorList>
    </citation>
    <scope>NUCLEOTIDE SEQUENCE [LARGE SCALE GENOMIC DNA]</scope>
    <source>
        <strain evidence="13 14">NRRL 66333</strain>
    </source>
</reference>
<dbReference type="InterPro" id="IPR046450">
    <property type="entry name" value="PA_dom_sf"/>
</dbReference>
<evidence type="ECO:0000313" key="14">
    <source>
        <dbReference type="Proteomes" id="UP000547976"/>
    </source>
</evidence>
<keyword evidence="3 13" id="KW-0031">Aminopeptidase</keyword>
<keyword evidence="10" id="KW-0812">Transmembrane</keyword>
<evidence type="ECO:0000256" key="8">
    <source>
        <dbReference type="ARBA" id="ARBA00022833"/>
    </source>
</evidence>
<dbReference type="EC" id="3.4.-.-" evidence="9"/>
<dbReference type="OrthoDB" id="10013407at2759"/>
<evidence type="ECO:0000256" key="1">
    <source>
        <dbReference type="ARBA" id="ARBA00001947"/>
    </source>
</evidence>
<evidence type="ECO:0000256" key="9">
    <source>
        <dbReference type="RuleBase" id="RU361240"/>
    </source>
</evidence>
<evidence type="ECO:0000256" key="3">
    <source>
        <dbReference type="ARBA" id="ARBA00022438"/>
    </source>
</evidence>
<evidence type="ECO:0000256" key="2">
    <source>
        <dbReference type="ARBA" id="ARBA00005957"/>
    </source>
</evidence>
<dbReference type="PANTHER" id="PTHR12147:SF17">
    <property type="entry name" value="AMINOPEPTIDASE Y"/>
    <property type="match status" value="1"/>
</dbReference>
<sequence>MASQGQGPLLKQCFDFHLPPLETQERFIQDLWPKPPPVAQTCESIKEWNAFFNYVQFECDPSLGQRYCLATYKDIIFVVNMLRNYPEATFTEIRTSIERARPPMAQQNLPVSIELAVRLWLMMNVRNVMPVDSHQLRTSIPWPENSSLKLVLQTHFRGRTTTPRGRFSEYLNFYNMKTIGGIRVEWTNNIALHLTIKGTSLYVFHCVSVLKRIRESHTVMSLLPHDMIDETLATIDLLAPLTTANCNSWLADEIKRWRLDQNLMHRDPPQLDRVRYSIWLENLQQIEEAFEATKPRSFIQWWHDRRDMQQWWGFWLVVSGIFLTVLFGLIQSITGILQVGLCLVAATAALQGVSALQIPLNLQVPKLSWNIFGDDLPLVDTKELQKSIKPENLEARAKDLYEIAKNGEEEYGHPTRVIGSEGHLGTLSYIHAELAKLGGYYSVSNQQFPAVSGNVFESRLIIGDSVPKQASPMGLTPPTKDKEPVHGTLVLVDNEGCDESDYPEAVKGNIALVLRGTCPFGTKSSNAGKAGAVAAVVYNYEKDEVHGTLGTPSPDHVATFGLGGEEGKAVAKKLKDGETVDAIAYIDAEVKTISTTNIIAQTRGGDPDNCVMLGGHSDSVAEGPGINDDGSGSISVLEVAVQLTKYRVNNCVRFAWWAAEEEGLLGSDHYVSVLPEDENRKIRLFMDYDMMASPNFAYQIYNATNAENPKGSEELRDLYVNWYEEQGLNYTFIPFDGRSDYDGFIRGGIPAGGIATGAEGVKTEDEVEMFGGEAGVWYDKNYHQIGDDLTNVNYTAWEVNTKLIAHSVATYAKSFKGFPEREIETSVQGYSDKTKYHGSKLYI</sequence>
<feature type="domain" description="Peptidase M28" evidence="12">
    <location>
        <begin position="597"/>
        <end position="806"/>
    </location>
</feature>
<evidence type="ECO:0000256" key="6">
    <source>
        <dbReference type="ARBA" id="ARBA00022729"/>
    </source>
</evidence>
<comment type="caution">
    <text evidence="13">The sequence shown here is derived from an EMBL/GenBank/DDBJ whole genome shotgun (WGS) entry which is preliminary data.</text>
</comment>
<dbReference type="FunFam" id="3.40.630.10:FF:000093">
    <property type="entry name" value="Peptide hydrolase"/>
    <property type="match status" value="1"/>
</dbReference>
<dbReference type="GO" id="GO:0006508">
    <property type="term" value="P:proteolysis"/>
    <property type="evidence" value="ECO:0007669"/>
    <property type="project" value="UniProtKB-KW"/>
</dbReference>
<comment type="similarity">
    <text evidence="2">Belongs to the peptidase M28 family. M28A subfamily.</text>
</comment>
<dbReference type="SUPFAM" id="SSF53187">
    <property type="entry name" value="Zn-dependent exopeptidases"/>
    <property type="match status" value="1"/>
</dbReference>
<dbReference type="Gene3D" id="3.50.30.30">
    <property type="match status" value="1"/>
</dbReference>
<name>A0A8H5QDE7_GIBSU</name>
<evidence type="ECO:0000259" key="11">
    <source>
        <dbReference type="Pfam" id="PF02225"/>
    </source>
</evidence>
<feature type="domain" description="PA" evidence="11">
    <location>
        <begin position="485"/>
        <end position="569"/>
    </location>
</feature>
<dbReference type="CDD" id="cd02130">
    <property type="entry name" value="PA_ScAPY_like"/>
    <property type="match status" value="1"/>
</dbReference>
<dbReference type="Proteomes" id="UP000547976">
    <property type="component" value="Unassembled WGS sequence"/>
</dbReference>